<dbReference type="RefSeq" id="WP_212519317.1">
    <property type="nucleotide sequence ID" value="NZ_JAGSOH010000050.1"/>
</dbReference>
<proteinExistence type="predicted"/>
<evidence type="ECO:0000313" key="1">
    <source>
        <dbReference type="EMBL" id="MBR7828177.1"/>
    </source>
</evidence>
<dbReference type="Proteomes" id="UP000676325">
    <property type="component" value="Unassembled WGS sequence"/>
</dbReference>
<gene>
    <name evidence="1" type="ORF">KDK95_17805</name>
</gene>
<evidence type="ECO:0000313" key="2">
    <source>
        <dbReference type="Proteomes" id="UP000676325"/>
    </source>
</evidence>
<protein>
    <submittedName>
        <fullName evidence="1">Uncharacterized protein</fullName>
    </submittedName>
</protein>
<organism evidence="1 2">
    <name type="scientific">Actinospica acidithermotolerans</name>
    <dbReference type="NCBI Taxonomy" id="2828514"/>
    <lineage>
        <taxon>Bacteria</taxon>
        <taxon>Bacillati</taxon>
        <taxon>Actinomycetota</taxon>
        <taxon>Actinomycetes</taxon>
        <taxon>Catenulisporales</taxon>
        <taxon>Actinospicaceae</taxon>
        <taxon>Actinospica</taxon>
    </lineage>
</organism>
<keyword evidence="2" id="KW-1185">Reference proteome</keyword>
<accession>A0A941IJS1</accession>
<dbReference type="EMBL" id="JAGSOH010000050">
    <property type="protein sequence ID" value="MBR7828177.1"/>
    <property type="molecule type" value="Genomic_DNA"/>
</dbReference>
<dbReference type="AlphaFoldDB" id="A0A941IJS1"/>
<reference evidence="1" key="1">
    <citation type="submission" date="2021-04" db="EMBL/GenBank/DDBJ databases">
        <title>Genome based classification of Actinospica acidithermotolerans sp. nov., an actinobacterium isolated from an Indonesian hot spring.</title>
        <authorList>
            <person name="Kusuma A.B."/>
            <person name="Putra K.E."/>
            <person name="Nafisah S."/>
            <person name="Loh J."/>
            <person name="Nouioui I."/>
            <person name="Goodfellow M."/>
        </authorList>
    </citation>
    <scope>NUCLEOTIDE SEQUENCE</scope>
    <source>
        <strain evidence="1">MGRD01-02</strain>
    </source>
</reference>
<sequence length="113" mass="12630">MNDDEDRQHQPKAERQQVLRGSRECLNARQIAVLQRIVRGGEPVTSRESALAPSVYALRRRGLVETKWADGMWVAQPTIAGRLCYEHLAVEPGTCPSTNTSESVARPCLQSWS</sequence>
<comment type="caution">
    <text evidence="1">The sequence shown here is derived from an EMBL/GenBank/DDBJ whole genome shotgun (WGS) entry which is preliminary data.</text>
</comment>
<name>A0A941IJS1_9ACTN</name>